<reference evidence="1 2" key="1">
    <citation type="journal article" date="2022" name="Genome Biol. Evol.">
        <title>The Spruce Budworm Genome: Reconstructing the Evolutionary History of Antifreeze Proteins.</title>
        <authorList>
            <person name="Beliveau C."/>
            <person name="Gagne P."/>
            <person name="Picq S."/>
            <person name="Vernygora O."/>
            <person name="Keeling C.I."/>
            <person name="Pinkney K."/>
            <person name="Doucet D."/>
            <person name="Wen F."/>
            <person name="Johnston J.S."/>
            <person name="Maaroufi H."/>
            <person name="Boyle B."/>
            <person name="Laroche J."/>
            <person name="Dewar K."/>
            <person name="Juretic N."/>
            <person name="Blackburn G."/>
            <person name="Nisole A."/>
            <person name="Brunet B."/>
            <person name="Brandao M."/>
            <person name="Lumley L."/>
            <person name="Duan J."/>
            <person name="Quan G."/>
            <person name="Lucarotti C.J."/>
            <person name="Roe A.D."/>
            <person name="Sperling F.A.H."/>
            <person name="Levesque R.C."/>
            <person name="Cusson M."/>
        </authorList>
    </citation>
    <scope>NUCLEOTIDE SEQUENCE [LARGE SCALE GENOMIC DNA]</scope>
    <source>
        <strain evidence="1">Glfc:IPQL:Cfum</strain>
    </source>
</reference>
<dbReference type="EMBL" id="CM046121">
    <property type="protein sequence ID" value="KAI8434275.1"/>
    <property type="molecule type" value="Genomic_DNA"/>
</dbReference>
<evidence type="ECO:0000313" key="2">
    <source>
        <dbReference type="Proteomes" id="UP001064048"/>
    </source>
</evidence>
<sequence>MQEECSDILEAKIAERNEKAKKLYRYVSDVARRVDEATASSRTINDLFSSNIEVLRQKLRENCEKLLFLDPSNYGKKSLELLWRKGYYEAVSASRKLQESDNAADNCLFTHIVCGIGHFHHLITRIQTDMKILPGKLDYEPILEDWDTEDVPGNPQSDEDIQFGRYVLYQCLIYLGDLSRYQVEILHNFEPSTAARYYLQAAHIDMCSGMPFNQLGNLYLDKNYNLDSVCYYIHCLSCTTPFEGASGNLAKILEKQMQYAETLNDTETYTQTEHIQNTVANFLSLIDIWYFSKNDTNVPQRCNKIAHELKIAMEFVKSPLPDMNKDYEEYVQAIEEENTNPSYLTGNLVHKIVQICLFTVSKMVEIDEQKAFAGKAFTLALLSQLLQKLQKQLEELGFKNPSQKYRGRTVSVNDVEPEKVERQDDVMDEKSVTDEIIITNPLKPAEIEIDDTKEMITDDDSKKLQNGNSKLNSKKVVAKRRRRRRMDSSDSSELSDADTESSEMTTDEASSDDDDVVSNSTDKSDDSRSEGSICNGSDGEHIAEEHTEDVEIKETQPVKNDNIEVNGKDNNHKKHMKETAPGNNPLKEEEIQNFLLGDNFLPSIKLLLDWVLLEKDLILSCGDSGESLFQCVVDLLNIFTFYFYPKSNDSNSQCKILDYAKHIAKKLKLEYKKIPLPEDLNLRGTNICKFDKDAAEWQILDKYKPSVYEENVMRILNFIDFGNQIAKIIPRIRFNRSMKIFYLKKSPAAKLNTKINHKRSREWHNSKTPHVETSEGGLLRRLGRLWLTSQVRELERSGRAAAGPALLALDAAALHSHLRRVKQLLRARSFVLLVPAVVLQELDDLKREKSGARDAIRWLEVQLRSGSRFLRAQRPGQSRPLPLLKYPKKAPPHVNNFIQILEFCHHLTADEKQAHIGQGEPERQGKSTPLLILLVGNEPGDGEQYKEFSLTGAAQSAGISVEYIGDFYAKCRQVIHKSGKKR</sequence>
<keyword evidence="2" id="KW-1185">Reference proteome</keyword>
<organism evidence="1 2">
    <name type="scientific">Choristoneura fumiferana</name>
    <name type="common">Spruce budworm moth</name>
    <name type="synonym">Archips fumiferana</name>
    <dbReference type="NCBI Taxonomy" id="7141"/>
    <lineage>
        <taxon>Eukaryota</taxon>
        <taxon>Metazoa</taxon>
        <taxon>Ecdysozoa</taxon>
        <taxon>Arthropoda</taxon>
        <taxon>Hexapoda</taxon>
        <taxon>Insecta</taxon>
        <taxon>Pterygota</taxon>
        <taxon>Neoptera</taxon>
        <taxon>Endopterygota</taxon>
        <taxon>Lepidoptera</taxon>
        <taxon>Glossata</taxon>
        <taxon>Ditrysia</taxon>
        <taxon>Tortricoidea</taxon>
        <taxon>Tortricidae</taxon>
        <taxon>Tortricinae</taxon>
        <taxon>Choristoneura</taxon>
    </lineage>
</organism>
<evidence type="ECO:0000313" key="1">
    <source>
        <dbReference type="EMBL" id="KAI8434275.1"/>
    </source>
</evidence>
<proteinExistence type="predicted"/>
<dbReference type="Proteomes" id="UP001064048">
    <property type="component" value="Chromosome 21"/>
</dbReference>
<name>A0ACC0KD91_CHOFU</name>
<protein>
    <submittedName>
        <fullName evidence="1">Uncharacterized protein</fullName>
    </submittedName>
</protein>
<gene>
    <name evidence="1" type="ORF">MSG28_012366</name>
</gene>
<accession>A0ACC0KD91</accession>
<comment type="caution">
    <text evidence="1">The sequence shown here is derived from an EMBL/GenBank/DDBJ whole genome shotgun (WGS) entry which is preliminary data.</text>
</comment>